<name>A0A117M739_UNCT6</name>
<dbReference type="Gene3D" id="3.30.300.70">
    <property type="entry name" value="RimP-like superfamily, N-terminal"/>
    <property type="match status" value="1"/>
</dbReference>
<dbReference type="InterPro" id="IPR003728">
    <property type="entry name" value="Ribosome_maturation_RimP"/>
</dbReference>
<proteinExistence type="predicted"/>
<organism evidence="4 5">
    <name type="scientific">candidate division TA06 bacterium 34_109</name>
    <dbReference type="NCBI Taxonomy" id="1635277"/>
    <lineage>
        <taxon>Bacteria</taxon>
        <taxon>Bacteria division TA06</taxon>
    </lineage>
</organism>
<evidence type="ECO:0000256" key="1">
    <source>
        <dbReference type="ARBA" id="ARBA00022490"/>
    </source>
</evidence>
<keyword evidence="1" id="KW-0963">Cytoplasm</keyword>
<reference evidence="5" key="1">
    <citation type="journal article" date="2015" name="MBio">
        <title>Genome-Resolved Metagenomic Analysis Reveals Roles for Candidate Phyla and Other Microbial Community Members in Biogeochemical Transformations in Oil Reservoirs.</title>
        <authorList>
            <person name="Hu P."/>
            <person name="Tom L."/>
            <person name="Singh A."/>
            <person name="Thomas B.C."/>
            <person name="Baker B.J."/>
            <person name="Piceno Y.M."/>
            <person name="Andersen G.L."/>
            <person name="Banfield J.F."/>
        </authorList>
    </citation>
    <scope>NUCLEOTIDE SEQUENCE [LARGE SCALE GENOMIC DNA]</scope>
</reference>
<evidence type="ECO:0000313" key="4">
    <source>
        <dbReference type="EMBL" id="KUK88027.1"/>
    </source>
</evidence>
<comment type="caution">
    <text evidence="4">The sequence shown here is derived from an EMBL/GenBank/DDBJ whole genome shotgun (WGS) entry which is preliminary data.</text>
</comment>
<protein>
    <submittedName>
        <fullName evidence="4">Ribosome maturation factor RimP</fullName>
    </submittedName>
</protein>
<evidence type="ECO:0000313" key="5">
    <source>
        <dbReference type="Proteomes" id="UP000053467"/>
    </source>
</evidence>
<keyword evidence="2" id="KW-0690">Ribosome biogenesis</keyword>
<dbReference type="GO" id="GO:0000028">
    <property type="term" value="P:ribosomal small subunit assembly"/>
    <property type="evidence" value="ECO:0007669"/>
    <property type="project" value="TreeGrafter"/>
</dbReference>
<sequence length="92" mass="10996">MYEEREEKVKKLAEKLLSREDYIEERIKLVKVFVSKSINPHVKIFLDKEGGIKLKDLEKFHKEFEILLDVEKIFEKNYVLEVSSPGEGKDRR</sequence>
<dbReference type="Pfam" id="PF02576">
    <property type="entry name" value="RimP_N"/>
    <property type="match status" value="1"/>
</dbReference>
<dbReference type="PANTHER" id="PTHR33867:SF1">
    <property type="entry name" value="RIBOSOME MATURATION FACTOR RIMP"/>
    <property type="match status" value="1"/>
</dbReference>
<dbReference type="GO" id="GO:0006412">
    <property type="term" value="P:translation"/>
    <property type="evidence" value="ECO:0007669"/>
    <property type="project" value="TreeGrafter"/>
</dbReference>
<dbReference type="PANTHER" id="PTHR33867">
    <property type="entry name" value="RIBOSOME MATURATION FACTOR RIMP"/>
    <property type="match status" value="1"/>
</dbReference>
<accession>A0A117M739</accession>
<dbReference type="GO" id="GO:0005829">
    <property type="term" value="C:cytosol"/>
    <property type="evidence" value="ECO:0007669"/>
    <property type="project" value="TreeGrafter"/>
</dbReference>
<evidence type="ECO:0000256" key="2">
    <source>
        <dbReference type="ARBA" id="ARBA00022517"/>
    </source>
</evidence>
<feature type="domain" description="Ribosome maturation factor RimP N-terminal" evidence="3">
    <location>
        <begin position="26"/>
        <end position="86"/>
    </location>
</feature>
<dbReference type="EMBL" id="LGGX01000001">
    <property type="protein sequence ID" value="KUK88027.1"/>
    <property type="molecule type" value="Genomic_DNA"/>
</dbReference>
<gene>
    <name evidence="4" type="ORF">XE03_0033</name>
</gene>
<evidence type="ECO:0000259" key="3">
    <source>
        <dbReference type="Pfam" id="PF02576"/>
    </source>
</evidence>
<dbReference type="AlphaFoldDB" id="A0A117M739"/>
<dbReference type="InterPro" id="IPR035956">
    <property type="entry name" value="RimP_N_sf"/>
</dbReference>
<dbReference type="InterPro" id="IPR028989">
    <property type="entry name" value="RimP_N"/>
</dbReference>
<dbReference type="Proteomes" id="UP000053467">
    <property type="component" value="Unassembled WGS sequence"/>
</dbReference>
<dbReference type="SUPFAM" id="SSF75420">
    <property type="entry name" value="YhbC-like, N-terminal domain"/>
    <property type="match status" value="1"/>
</dbReference>